<evidence type="ECO:0000313" key="4">
    <source>
        <dbReference type="Proteomes" id="UP000514752"/>
    </source>
</evidence>
<dbReference type="InterPro" id="IPR010982">
    <property type="entry name" value="Lambda_DNA-bd_dom_sf"/>
</dbReference>
<organism evidence="3 4">
    <name type="scientific">Neisseria shayeganii</name>
    <dbReference type="NCBI Taxonomy" id="607712"/>
    <lineage>
        <taxon>Bacteria</taxon>
        <taxon>Pseudomonadati</taxon>
        <taxon>Pseudomonadota</taxon>
        <taxon>Betaproteobacteria</taxon>
        <taxon>Neisseriales</taxon>
        <taxon>Neisseriaceae</taxon>
        <taxon>Neisseria</taxon>
    </lineage>
</organism>
<dbReference type="InterPro" id="IPR001387">
    <property type="entry name" value="Cro/C1-type_HTH"/>
</dbReference>
<protein>
    <submittedName>
        <fullName evidence="3">Helix-turn-helix transcriptional regulator</fullName>
    </submittedName>
</protein>
<feature type="domain" description="HTH cro/C1-type" evidence="2">
    <location>
        <begin position="4"/>
        <end position="58"/>
    </location>
</feature>
<evidence type="ECO:0000313" key="3">
    <source>
        <dbReference type="EMBL" id="QMT39910.1"/>
    </source>
</evidence>
<dbReference type="CDD" id="cd00093">
    <property type="entry name" value="HTH_XRE"/>
    <property type="match status" value="1"/>
</dbReference>
<dbReference type="GO" id="GO:0003677">
    <property type="term" value="F:DNA binding"/>
    <property type="evidence" value="ECO:0007669"/>
    <property type="project" value="UniProtKB-KW"/>
</dbReference>
<sequence>MNRVKQYRRAKGLSQQALAHAVGVSRQTVNMVENQGYNPSLSLCIRLAQVLDTDLNALFWPDNGDTPDAKAN</sequence>
<dbReference type="RefSeq" id="WP_182121674.1">
    <property type="nucleotide sequence ID" value="NZ_CP059567.1"/>
</dbReference>
<keyword evidence="1" id="KW-0238">DNA-binding</keyword>
<evidence type="ECO:0000256" key="1">
    <source>
        <dbReference type="ARBA" id="ARBA00023125"/>
    </source>
</evidence>
<dbReference type="EMBL" id="CP059567">
    <property type="protein sequence ID" value="QMT39910.1"/>
    <property type="molecule type" value="Genomic_DNA"/>
</dbReference>
<evidence type="ECO:0000259" key="2">
    <source>
        <dbReference type="PROSITE" id="PS50943"/>
    </source>
</evidence>
<dbReference type="Gene3D" id="1.10.260.40">
    <property type="entry name" value="lambda repressor-like DNA-binding domains"/>
    <property type="match status" value="1"/>
</dbReference>
<dbReference type="SUPFAM" id="SSF47413">
    <property type="entry name" value="lambda repressor-like DNA-binding domains"/>
    <property type="match status" value="1"/>
</dbReference>
<dbReference type="Proteomes" id="UP000514752">
    <property type="component" value="Chromosome"/>
</dbReference>
<accession>A0A7D7SP39</accession>
<dbReference type="PROSITE" id="PS50943">
    <property type="entry name" value="HTH_CROC1"/>
    <property type="match status" value="1"/>
</dbReference>
<proteinExistence type="predicted"/>
<dbReference type="SMART" id="SM00530">
    <property type="entry name" value="HTH_XRE"/>
    <property type="match status" value="1"/>
</dbReference>
<gene>
    <name evidence="3" type="ORF">H3L94_08565</name>
</gene>
<dbReference type="Pfam" id="PF01381">
    <property type="entry name" value="HTH_3"/>
    <property type="match status" value="1"/>
</dbReference>
<dbReference type="AlphaFoldDB" id="A0A7D7SP39"/>
<reference evidence="3 4" key="1">
    <citation type="submission" date="2020-07" db="EMBL/GenBank/DDBJ databases">
        <title>Genomic diversity of species in the Neisseriaceae family.</title>
        <authorList>
            <person name="Vincent A.T."/>
            <person name="Bernet E."/>
            <person name="Veyrier F.J."/>
        </authorList>
    </citation>
    <scope>NUCLEOTIDE SEQUENCE [LARGE SCALE GENOMIC DNA]</scope>
    <source>
        <strain evidence="3 4">DSM 22244</strain>
    </source>
</reference>
<dbReference type="KEGG" id="nsg:H3L94_08565"/>
<name>A0A7D7SP39_9NEIS</name>
<dbReference type="PANTHER" id="PTHR46558">
    <property type="entry name" value="TRACRIPTIONAL REGULATORY PROTEIN-RELATED-RELATED"/>
    <property type="match status" value="1"/>
</dbReference>
<dbReference type="PANTHER" id="PTHR46558:SF5">
    <property type="entry name" value="TRANSCRIPTION REGULATOR"/>
    <property type="match status" value="1"/>
</dbReference>